<dbReference type="GO" id="GO:0005615">
    <property type="term" value="C:extracellular space"/>
    <property type="evidence" value="ECO:0007669"/>
    <property type="project" value="TreeGrafter"/>
</dbReference>
<keyword evidence="1 2" id="KW-1015">Disulfide bond</keyword>
<dbReference type="EMBL" id="FN657227">
    <property type="protein sequence ID" value="CBY42507.1"/>
    <property type="molecule type" value="Genomic_DNA"/>
</dbReference>
<protein>
    <recommendedName>
        <fullName evidence="4">CUB domain-containing protein</fullName>
    </recommendedName>
</protein>
<feature type="domain" description="CUB" evidence="4">
    <location>
        <begin position="52"/>
        <end position="206"/>
    </location>
</feature>
<dbReference type="PANTHER" id="PTHR24255:SF31">
    <property type="entry name" value="CUBILIN-LIKE PROTEIN"/>
    <property type="match status" value="1"/>
</dbReference>
<dbReference type="Pfam" id="PF00431">
    <property type="entry name" value="CUB"/>
    <property type="match status" value="1"/>
</dbReference>
<feature type="region of interest" description="Disordered" evidence="3">
    <location>
        <begin position="128"/>
        <end position="163"/>
    </location>
</feature>
<comment type="caution">
    <text evidence="2">Lacks conserved residue(s) required for the propagation of feature annotation.</text>
</comment>
<evidence type="ECO:0000313" key="5">
    <source>
        <dbReference type="EMBL" id="CBY42507.1"/>
    </source>
</evidence>
<reference evidence="5" key="1">
    <citation type="journal article" date="2010" name="Science">
        <title>Plasticity of animal genome architecture unmasked by rapid evolution of a pelagic tunicate.</title>
        <authorList>
            <person name="Denoeud F."/>
            <person name="Henriet S."/>
            <person name="Mungpakdee S."/>
            <person name="Aury J.M."/>
            <person name="Da Silva C."/>
            <person name="Brinkmann H."/>
            <person name="Mikhaleva J."/>
            <person name="Olsen L.C."/>
            <person name="Jubin C."/>
            <person name="Canestro C."/>
            <person name="Bouquet J.M."/>
            <person name="Danks G."/>
            <person name="Poulain J."/>
            <person name="Campsteijn C."/>
            <person name="Adamski M."/>
            <person name="Cross I."/>
            <person name="Yadetie F."/>
            <person name="Muffato M."/>
            <person name="Louis A."/>
            <person name="Butcher S."/>
            <person name="Tsagkogeorga G."/>
            <person name="Konrad A."/>
            <person name="Singh S."/>
            <person name="Jensen M.F."/>
            <person name="Cong E.H."/>
            <person name="Eikeseth-Otteraa H."/>
            <person name="Noel B."/>
            <person name="Anthouard V."/>
            <person name="Porcel B.M."/>
            <person name="Kachouri-Lafond R."/>
            <person name="Nishino A."/>
            <person name="Ugolini M."/>
            <person name="Chourrout P."/>
            <person name="Nishida H."/>
            <person name="Aasland R."/>
            <person name="Huzurbazar S."/>
            <person name="Westhof E."/>
            <person name="Delsuc F."/>
            <person name="Lehrach H."/>
            <person name="Reinhardt R."/>
            <person name="Weissenbach J."/>
            <person name="Roy S.W."/>
            <person name="Artiguenave F."/>
            <person name="Postlethwait J.H."/>
            <person name="Manak J.R."/>
            <person name="Thompson E.M."/>
            <person name="Jaillon O."/>
            <person name="Du Pasquier L."/>
            <person name="Boudinot P."/>
            <person name="Liberles D.A."/>
            <person name="Volff J.N."/>
            <person name="Philippe H."/>
            <person name="Lenhard B."/>
            <person name="Roest Crollius H."/>
            <person name="Wincker P."/>
            <person name="Chourrout D."/>
        </authorList>
    </citation>
    <scope>NUCLEOTIDE SEQUENCE [LARGE SCALE GENOMIC DNA]</scope>
</reference>
<evidence type="ECO:0000256" key="3">
    <source>
        <dbReference type="SAM" id="MobiDB-lite"/>
    </source>
</evidence>
<dbReference type="SUPFAM" id="SSF49854">
    <property type="entry name" value="Spermadhesin, CUB domain"/>
    <property type="match status" value="1"/>
</dbReference>
<gene>
    <name evidence="5" type="ORF">GSOID_T00026205001</name>
</gene>
<feature type="disulfide bond" evidence="2">
    <location>
        <begin position="105"/>
        <end position="122"/>
    </location>
</feature>
<dbReference type="Proteomes" id="UP000011014">
    <property type="component" value="Unassembled WGS sequence"/>
</dbReference>
<dbReference type="PROSITE" id="PS01180">
    <property type="entry name" value="CUB"/>
    <property type="match status" value="1"/>
</dbReference>
<feature type="compositionally biased region" description="Low complexity" evidence="3">
    <location>
        <begin position="131"/>
        <end position="145"/>
    </location>
</feature>
<dbReference type="CDD" id="cd00041">
    <property type="entry name" value="CUB"/>
    <property type="match status" value="1"/>
</dbReference>
<proteinExistence type="predicted"/>
<dbReference type="GO" id="GO:0004252">
    <property type="term" value="F:serine-type endopeptidase activity"/>
    <property type="evidence" value="ECO:0007669"/>
    <property type="project" value="TreeGrafter"/>
</dbReference>
<dbReference type="InterPro" id="IPR000859">
    <property type="entry name" value="CUB_dom"/>
</dbReference>
<feature type="non-terminal residue" evidence="5">
    <location>
        <position position="1"/>
    </location>
</feature>
<sequence>HELKKGHEPLGGFKMKVGSTIATSCQSDGRSHVQFCSLFAALSAFSASVEACGGTITEHQTISSPVWYNDYYPNNVDCVWTIDLGDVPGFNIVNNFFDLEHHSSCAYDYLKVVENGNEQNFCGETYNSCDSSSYSSSSSSSSYSSGRKRRSEPEKEEDGKYSPDLVNVSDYGFPDSMFISGGSARIEFHTDYSIRHQGFRFTIEKQTRFQIIQHHVGRVVDSVADERWGDRYARRMTKAMNKLAGADTGVSCYDENIPSEAADEGDEVTVFDADNMCKLNGQVNAAINSYARNNACQGRGKVYRQIIRSARKVKKFFNENNEC</sequence>
<dbReference type="InterPro" id="IPR035914">
    <property type="entry name" value="Sperma_CUB_dom_sf"/>
</dbReference>
<accession>E4Z479</accession>
<name>E4Z479_OIKDI</name>
<feature type="compositionally biased region" description="Basic and acidic residues" evidence="3">
    <location>
        <begin position="151"/>
        <end position="161"/>
    </location>
</feature>
<dbReference type="SMART" id="SM00042">
    <property type="entry name" value="CUB"/>
    <property type="match status" value="1"/>
</dbReference>
<dbReference type="Gene3D" id="2.60.120.290">
    <property type="entry name" value="Spermadhesin, CUB domain"/>
    <property type="match status" value="1"/>
</dbReference>
<dbReference type="PANTHER" id="PTHR24255">
    <property type="entry name" value="COMPLEMENT COMPONENT 1, S SUBCOMPONENT-RELATED"/>
    <property type="match status" value="1"/>
</dbReference>
<evidence type="ECO:0000256" key="2">
    <source>
        <dbReference type="PROSITE-ProRule" id="PRU00059"/>
    </source>
</evidence>
<dbReference type="AlphaFoldDB" id="E4Z479"/>
<evidence type="ECO:0000256" key="1">
    <source>
        <dbReference type="ARBA" id="ARBA00023157"/>
    </source>
</evidence>
<evidence type="ECO:0000259" key="4">
    <source>
        <dbReference type="PROSITE" id="PS01180"/>
    </source>
</evidence>
<organism evidence="5">
    <name type="scientific">Oikopleura dioica</name>
    <name type="common">Tunicate</name>
    <dbReference type="NCBI Taxonomy" id="34765"/>
    <lineage>
        <taxon>Eukaryota</taxon>
        <taxon>Metazoa</taxon>
        <taxon>Chordata</taxon>
        <taxon>Tunicata</taxon>
        <taxon>Appendicularia</taxon>
        <taxon>Copelata</taxon>
        <taxon>Oikopleuridae</taxon>
        <taxon>Oikopleura</taxon>
    </lineage>
</organism>